<dbReference type="EC" id="2.7.7.49" evidence="1"/>
<dbReference type="AlphaFoldDB" id="A0AAV1KY53"/>
<keyword evidence="10" id="KW-1185">Reference proteome</keyword>
<evidence type="ECO:0000256" key="6">
    <source>
        <dbReference type="ARBA" id="ARBA00023268"/>
    </source>
</evidence>
<dbReference type="PANTHER" id="PTHR37984">
    <property type="entry name" value="PROTEIN CBG26694"/>
    <property type="match status" value="1"/>
</dbReference>
<dbReference type="SUPFAM" id="SSF56672">
    <property type="entry name" value="DNA/RNA polymerases"/>
    <property type="match status" value="1"/>
</dbReference>
<organism evidence="9 10">
    <name type="scientific">Parnassius mnemosyne</name>
    <name type="common">clouded apollo</name>
    <dbReference type="NCBI Taxonomy" id="213953"/>
    <lineage>
        <taxon>Eukaryota</taxon>
        <taxon>Metazoa</taxon>
        <taxon>Ecdysozoa</taxon>
        <taxon>Arthropoda</taxon>
        <taxon>Hexapoda</taxon>
        <taxon>Insecta</taxon>
        <taxon>Pterygota</taxon>
        <taxon>Neoptera</taxon>
        <taxon>Endopterygota</taxon>
        <taxon>Lepidoptera</taxon>
        <taxon>Glossata</taxon>
        <taxon>Ditrysia</taxon>
        <taxon>Papilionoidea</taxon>
        <taxon>Papilionidae</taxon>
        <taxon>Parnassiinae</taxon>
        <taxon>Parnassini</taxon>
        <taxon>Parnassius</taxon>
        <taxon>Driopa</taxon>
    </lineage>
</organism>
<keyword evidence="3" id="KW-0540">Nuclease</keyword>
<dbReference type="EMBL" id="CAVLGL010000082">
    <property type="protein sequence ID" value="CAK1587953.1"/>
    <property type="molecule type" value="Genomic_DNA"/>
</dbReference>
<dbReference type="Pfam" id="PF00078">
    <property type="entry name" value="RVT_1"/>
    <property type="match status" value="1"/>
</dbReference>
<dbReference type="InterPro" id="IPR001584">
    <property type="entry name" value="Integrase_cat-core"/>
</dbReference>
<protein>
    <recommendedName>
        <fullName evidence="1">RNA-directed DNA polymerase</fullName>
        <ecNumber evidence="1">2.7.7.49</ecNumber>
    </recommendedName>
</protein>
<dbReference type="GO" id="GO:0042575">
    <property type="term" value="C:DNA polymerase complex"/>
    <property type="evidence" value="ECO:0007669"/>
    <property type="project" value="UniProtKB-ARBA"/>
</dbReference>
<dbReference type="Pfam" id="PF17919">
    <property type="entry name" value="RT_RNaseH_2"/>
    <property type="match status" value="1"/>
</dbReference>
<keyword evidence="4" id="KW-0378">Hydrolase</keyword>
<name>A0AAV1KY53_9NEOP</name>
<dbReference type="CDD" id="cd09274">
    <property type="entry name" value="RNase_HI_RT_Ty3"/>
    <property type="match status" value="1"/>
</dbReference>
<evidence type="ECO:0000256" key="3">
    <source>
        <dbReference type="ARBA" id="ARBA00022722"/>
    </source>
</evidence>
<feature type="domain" description="Reverse transcriptase" evidence="7">
    <location>
        <begin position="1"/>
        <end position="99"/>
    </location>
</feature>
<feature type="domain" description="Integrase catalytic" evidence="8">
    <location>
        <begin position="449"/>
        <end position="606"/>
    </location>
</feature>
<evidence type="ECO:0000313" key="9">
    <source>
        <dbReference type="EMBL" id="CAK1587953.1"/>
    </source>
</evidence>
<dbReference type="Pfam" id="PF17921">
    <property type="entry name" value="Integrase_H2C2"/>
    <property type="match status" value="1"/>
</dbReference>
<dbReference type="PROSITE" id="PS50878">
    <property type="entry name" value="RT_POL"/>
    <property type="match status" value="1"/>
</dbReference>
<dbReference type="GO" id="GO:0004519">
    <property type="term" value="F:endonuclease activity"/>
    <property type="evidence" value="ECO:0007669"/>
    <property type="project" value="UniProtKB-KW"/>
</dbReference>
<evidence type="ECO:0000256" key="4">
    <source>
        <dbReference type="ARBA" id="ARBA00022759"/>
    </source>
</evidence>
<dbReference type="InterPro" id="IPR043128">
    <property type="entry name" value="Rev_trsase/Diguanyl_cyclase"/>
</dbReference>
<dbReference type="InterPro" id="IPR041577">
    <property type="entry name" value="RT_RNaseH_2"/>
</dbReference>
<keyword evidence="5" id="KW-0695">RNA-directed DNA polymerase</keyword>
<dbReference type="GO" id="GO:0003676">
    <property type="term" value="F:nucleic acid binding"/>
    <property type="evidence" value="ECO:0007669"/>
    <property type="project" value="InterPro"/>
</dbReference>
<evidence type="ECO:0000259" key="7">
    <source>
        <dbReference type="PROSITE" id="PS50878"/>
    </source>
</evidence>
<dbReference type="Gene3D" id="3.30.70.270">
    <property type="match status" value="2"/>
</dbReference>
<keyword evidence="2" id="KW-0808">Transferase</keyword>
<dbReference type="InterPro" id="IPR012337">
    <property type="entry name" value="RNaseH-like_sf"/>
</dbReference>
<evidence type="ECO:0000256" key="5">
    <source>
        <dbReference type="ARBA" id="ARBA00022918"/>
    </source>
</evidence>
<comment type="caution">
    <text evidence="9">The sequence shown here is derived from an EMBL/GenBank/DDBJ whole genome shotgun (WGS) entry which is preliminary data.</text>
</comment>
<dbReference type="InterPro" id="IPR000477">
    <property type="entry name" value="RT_dom"/>
</dbReference>
<evidence type="ECO:0000256" key="2">
    <source>
        <dbReference type="ARBA" id="ARBA00022695"/>
    </source>
</evidence>
<dbReference type="GO" id="GO:0015074">
    <property type="term" value="P:DNA integration"/>
    <property type="evidence" value="ECO:0007669"/>
    <property type="project" value="InterPro"/>
</dbReference>
<dbReference type="Gene3D" id="3.30.420.10">
    <property type="entry name" value="Ribonuclease H-like superfamily/Ribonuclease H"/>
    <property type="match status" value="1"/>
</dbReference>
<dbReference type="PROSITE" id="PS50994">
    <property type="entry name" value="INTEGRASE"/>
    <property type="match status" value="1"/>
</dbReference>
<dbReference type="GO" id="GO:0003964">
    <property type="term" value="F:RNA-directed DNA polymerase activity"/>
    <property type="evidence" value="ECO:0007669"/>
    <property type="project" value="UniProtKB-KW"/>
</dbReference>
<dbReference type="Proteomes" id="UP001314205">
    <property type="component" value="Unassembled WGS sequence"/>
</dbReference>
<keyword evidence="2" id="KW-0548">Nucleotidyltransferase</keyword>
<proteinExistence type="predicted"/>
<evidence type="ECO:0000256" key="1">
    <source>
        <dbReference type="ARBA" id="ARBA00012493"/>
    </source>
</evidence>
<dbReference type="InterPro" id="IPR036397">
    <property type="entry name" value="RNaseH_sf"/>
</dbReference>
<reference evidence="9 10" key="1">
    <citation type="submission" date="2023-11" db="EMBL/GenBank/DDBJ databases">
        <authorList>
            <person name="Hedman E."/>
            <person name="Englund M."/>
            <person name="Stromberg M."/>
            <person name="Nyberg Akerstrom W."/>
            <person name="Nylinder S."/>
            <person name="Jareborg N."/>
            <person name="Kallberg Y."/>
            <person name="Kronander E."/>
        </authorList>
    </citation>
    <scope>NUCLEOTIDE SEQUENCE [LARGE SCALE GENOMIC DNA]</scope>
</reference>
<evidence type="ECO:0000313" key="10">
    <source>
        <dbReference type="Proteomes" id="UP001314205"/>
    </source>
</evidence>
<sequence length="758" mass="86395">MPFGLANGPAVFSRALKLALGKLANYSKSNDKDIYGVSANQNGVVAVYLDDMILPTVTIQEGLLLLEQVLELLKRANLRLNLSKCSFLKTTVDYLGHEITAGTIRPGQHKIECVLGFKTPTNVHEVRQFIGLASYFRKFIRDFASIARPLTELTKKDYIWCWGAEQNRAFNTLKGLLTSRPVLAIYNRTATTELHTDASKIGLGGILMQFQSDNTLKPVAYFSRVTSREERFYHSYELETLAVVESLKRFRIYLVGIPVKVITDCSAIRTTLTKKDLVPRIARWWLTIQDFELEIEYRPDDRMRHADALSRNPISVNLLDVKMIDETDWALSVQLQDDGIQQIINQLQGGTSNKDIYNNYSISDGRLYRKTLAGEHIVIPKLAKYSILQKYHDHIGHPGFDRVEKLIKSAYWFPKMTKFIRKYIKSCLQCAYGKSGYGRREGELHPIEKLDIPMHTLHVDHLGPFPKSRQGNNYILIIIDSFTKFVFARLVKSVRSTETVKELTDLILVFGKPSRIITDRGKSFTSRYFKTFVMDYQIKHIRNAISASRANGQVERVNRTILDDLSTSVKEECSWDTKLSDIVWGINNTLHSVTKVAPFSLMFAHENNLLLVPTSSSELSNYIQRQTLSDRRTQAKLNIDQNMTRMKKQFDSRHKKCTKYNIGQLVLWKGGVTEEAVGVSKKLGSRYSGPYKIVKTNHVIDRYTISSVKGMRGYRKFSATVAGDTLRPYKPVVSDVDDSTDSEGHNIDRDDLIDLLES</sequence>
<dbReference type="FunFam" id="3.30.70.270:FF:000020">
    <property type="entry name" value="Transposon Tf2-6 polyprotein-like Protein"/>
    <property type="match status" value="1"/>
</dbReference>
<dbReference type="Pfam" id="PF00665">
    <property type="entry name" value="rve"/>
    <property type="match status" value="1"/>
</dbReference>
<dbReference type="InterPro" id="IPR050951">
    <property type="entry name" value="Retrovirus_Pol_polyprotein"/>
</dbReference>
<keyword evidence="4" id="KW-0255">Endonuclease</keyword>
<dbReference type="PANTHER" id="PTHR37984:SF5">
    <property type="entry name" value="PROTEIN NYNRIN-LIKE"/>
    <property type="match status" value="1"/>
</dbReference>
<dbReference type="SUPFAM" id="SSF53098">
    <property type="entry name" value="Ribonuclease H-like"/>
    <property type="match status" value="1"/>
</dbReference>
<dbReference type="FunFam" id="3.10.20.370:FF:000001">
    <property type="entry name" value="Retrovirus-related Pol polyprotein from transposon 17.6-like protein"/>
    <property type="match status" value="1"/>
</dbReference>
<dbReference type="Gene3D" id="1.10.340.70">
    <property type="match status" value="1"/>
</dbReference>
<accession>A0AAV1KY53</accession>
<evidence type="ECO:0000259" key="8">
    <source>
        <dbReference type="PROSITE" id="PS50994"/>
    </source>
</evidence>
<keyword evidence="6" id="KW-0511">Multifunctional enzyme</keyword>
<dbReference type="InterPro" id="IPR041588">
    <property type="entry name" value="Integrase_H2C2"/>
</dbReference>
<dbReference type="InterPro" id="IPR043502">
    <property type="entry name" value="DNA/RNA_pol_sf"/>
</dbReference>
<dbReference type="FunFam" id="1.10.340.70:FF:000001">
    <property type="entry name" value="Retrovirus-related Pol polyprotein from transposon gypsy-like Protein"/>
    <property type="match status" value="1"/>
</dbReference>
<gene>
    <name evidence="9" type="ORF">PARMNEM_LOCUS8653</name>
</gene>